<evidence type="ECO:0000259" key="2">
    <source>
        <dbReference type="PROSITE" id="PS50102"/>
    </source>
</evidence>
<keyword evidence="4" id="KW-1185">Reference proteome</keyword>
<name>A0A5K8A610_9BACT</name>
<dbReference type="EMBL" id="AP021879">
    <property type="protein sequence ID" value="BBO87909.1"/>
    <property type="molecule type" value="Genomic_DNA"/>
</dbReference>
<feature type="region of interest" description="Disordered" evidence="1">
    <location>
        <begin position="72"/>
        <end position="96"/>
    </location>
</feature>
<proteinExistence type="predicted"/>
<feature type="compositionally biased region" description="Basic residues" evidence="1">
    <location>
        <begin position="84"/>
        <end position="96"/>
    </location>
</feature>
<dbReference type="InterPro" id="IPR035979">
    <property type="entry name" value="RBD_domain_sf"/>
</dbReference>
<dbReference type="PROSITE" id="PS50102">
    <property type="entry name" value="RRM"/>
    <property type="match status" value="1"/>
</dbReference>
<evidence type="ECO:0000313" key="4">
    <source>
        <dbReference type="Proteomes" id="UP000422108"/>
    </source>
</evidence>
<dbReference type="Gene3D" id="3.30.70.330">
    <property type="match status" value="1"/>
</dbReference>
<protein>
    <submittedName>
        <fullName evidence="3">RNA-binding protein</fullName>
    </submittedName>
</protein>
<reference evidence="3 4" key="1">
    <citation type="submission" date="2019-11" db="EMBL/GenBank/DDBJ databases">
        <title>Comparative genomics of hydrocarbon-degrading Desulfosarcina strains.</title>
        <authorList>
            <person name="Watanabe M."/>
            <person name="Kojima H."/>
            <person name="Fukui M."/>
        </authorList>
    </citation>
    <scope>NUCLEOTIDE SEQUENCE [LARGE SCALE GENOMIC DNA]</scope>
    <source>
        <strain evidence="4">oXyS1</strain>
    </source>
</reference>
<dbReference type="PANTHER" id="PTHR15241">
    <property type="entry name" value="TRANSFORMER-2-RELATED"/>
    <property type="match status" value="1"/>
</dbReference>
<dbReference type="Proteomes" id="UP000422108">
    <property type="component" value="Chromosome"/>
</dbReference>
<dbReference type="AlphaFoldDB" id="A0A5K8A610"/>
<dbReference type="SUPFAM" id="SSF54928">
    <property type="entry name" value="RNA-binding domain, RBD"/>
    <property type="match status" value="1"/>
</dbReference>
<evidence type="ECO:0000256" key="1">
    <source>
        <dbReference type="SAM" id="MobiDB-lite"/>
    </source>
</evidence>
<sequence length="96" mass="10879">MRMNIYIGNLANNITEDRLKALFAEFGEVEHVKVIKDRFSGTPKGYGFIEMPSNSEADQAIKALNGNRIDGNAIKVRPADPGGKRKKKRSLRRKRY</sequence>
<organism evidence="3 4">
    <name type="scientific">Desulfosarcina ovata subsp. ovata</name>
    <dbReference type="NCBI Taxonomy" id="2752305"/>
    <lineage>
        <taxon>Bacteria</taxon>
        <taxon>Pseudomonadati</taxon>
        <taxon>Thermodesulfobacteriota</taxon>
        <taxon>Desulfobacteria</taxon>
        <taxon>Desulfobacterales</taxon>
        <taxon>Desulfosarcinaceae</taxon>
        <taxon>Desulfosarcina</taxon>
    </lineage>
</organism>
<feature type="domain" description="RRM" evidence="2">
    <location>
        <begin position="3"/>
        <end position="81"/>
    </location>
</feature>
<evidence type="ECO:0000313" key="3">
    <source>
        <dbReference type="EMBL" id="BBO87909.1"/>
    </source>
</evidence>
<dbReference type="InterPro" id="IPR012677">
    <property type="entry name" value="Nucleotide-bd_a/b_plait_sf"/>
</dbReference>
<gene>
    <name evidence="3" type="ORF">DSCOOX_10890</name>
</gene>
<dbReference type="InterPro" id="IPR000504">
    <property type="entry name" value="RRM_dom"/>
</dbReference>
<dbReference type="GO" id="GO:0003723">
    <property type="term" value="F:RNA binding"/>
    <property type="evidence" value="ECO:0007669"/>
    <property type="project" value="InterPro"/>
</dbReference>
<accession>A0A5K8A610</accession>
<dbReference type="Pfam" id="PF00076">
    <property type="entry name" value="RRM_1"/>
    <property type="match status" value="1"/>
</dbReference>
<dbReference type="SMART" id="SM00360">
    <property type="entry name" value="RRM"/>
    <property type="match status" value="1"/>
</dbReference>